<name>A0A183M1P9_9TREM</name>
<sequence length="236" mass="26410">MAHDQLQEMNKSTEKEAIQCSWTEKGKLPTPNASTHTPLPSPDLLCRPNAKNNGYAVGSLRPSKVSDYRRENSIKLDDSAHSNKLLYHECYQEHENHRKNGPKFSPLSEPCQLEEPQELGQNTFVKPYRESIKPSAKTIKQKLSPTNDLSPTPALVYTASVVFGPKQQSDPNTINSNHSSVIHEKSKAYERQSEPRNIPLIRNGSMEPDDSNKKNTTLRKGNISAIPLIATDHSCI</sequence>
<dbReference type="AlphaFoldDB" id="A0A183M1P9"/>
<keyword evidence="3" id="KW-1185">Reference proteome</keyword>
<organism evidence="2 3">
    <name type="scientific">Schistosoma margrebowiei</name>
    <dbReference type="NCBI Taxonomy" id="48269"/>
    <lineage>
        <taxon>Eukaryota</taxon>
        <taxon>Metazoa</taxon>
        <taxon>Spiralia</taxon>
        <taxon>Lophotrochozoa</taxon>
        <taxon>Platyhelminthes</taxon>
        <taxon>Trematoda</taxon>
        <taxon>Digenea</taxon>
        <taxon>Strigeidida</taxon>
        <taxon>Schistosomatoidea</taxon>
        <taxon>Schistosomatidae</taxon>
        <taxon>Schistosoma</taxon>
    </lineage>
</organism>
<dbReference type="STRING" id="48269.A0A183M1P9"/>
<reference evidence="2 3" key="1">
    <citation type="submission" date="2018-11" db="EMBL/GenBank/DDBJ databases">
        <authorList>
            <consortium name="Pathogen Informatics"/>
        </authorList>
    </citation>
    <scope>NUCLEOTIDE SEQUENCE [LARGE SCALE GENOMIC DNA]</scope>
    <source>
        <strain evidence="2 3">Zambia</strain>
    </source>
</reference>
<accession>A0A183M1P9</accession>
<feature type="compositionally biased region" description="Basic and acidic residues" evidence="1">
    <location>
        <begin position="1"/>
        <end position="17"/>
    </location>
</feature>
<feature type="region of interest" description="Disordered" evidence="1">
    <location>
        <begin position="167"/>
        <end position="219"/>
    </location>
</feature>
<evidence type="ECO:0000313" key="3">
    <source>
        <dbReference type="Proteomes" id="UP000277204"/>
    </source>
</evidence>
<feature type="compositionally biased region" description="Basic and acidic residues" evidence="1">
    <location>
        <begin position="181"/>
        <end position="194"/>
    </location>
</feature>
<feature type="compositionally biased region" description="Polar residues" evidence="1">
    <location>
        <begin position="167"/>
        <end position="180"/>
    </location>
</feature>
<protein>
    <submittedName>
        <fullName evidence="2">Uncharacterized protein</fullName>
    </submittedName>
</protein>
<evidence type="ECO:0000313" key="2">
    <source>
        <dbReference type="EMBL" id="VDO88461.1"/>
    </source>
</evidence>
<evidence type="ECO:0000256" key="1">
    <source>
        <dbReference type="SAM" id="MobiDB-lite"/>
    </source>
</evidence>
<dbReference type="Proteomes" id="UP000277204">
    <property type="component" value="Unassembled WGS sequence"/>
</dbReference>
<dbReference type="EMBL" id="UZAI01004951">
    <property type="protein sequence ID" value="VDO88461.1"/>
    <property type="molecule type" value="Genomic_DNA"/>
</dbReference>
<proteinExistence type="predicted"/>
<feature type="region of interest" description="Disordered" evidence="1">
    <location>
        <begin position="1"/>
        <end position="43"/>
    </location>
</feature>
<gene>
    <name evidence="2" type="ORF">SMRZ_LOCUS9974</name>
</gene>